<reference evidence="4 5" key="1">
    <citation type="submission" date="2019-02" db="EMBL/GenBank/DDBJ databases">
        <title>Isolation and identification of novel species under the genus Muribaculum.</title>
        <authorList>
            <person name="Miyake S."/>
            <person name="Ding Y."/>
            <person name="Low A."/>
            <person name="Soh M."/>
            <person name="Seedorf H."/>
        </authorList>
    </citation>
    <scope>NUCLEOTIDE SEQUENCE [LARGE SCALE GENOMIC DNA]</scope>
    <source>
        <strain evidence="4 5">TLL-A3</strain>
    </source>
</reference>
<dbReference type="PANTHER" id="PTHR44943:SF8">
    <property type="entry name" value="TPR REPEAT-CONTAINING PROTEIN MJ0263"/>
    <property type="match status" value="1"/>
</dbReference>
<dbReference type="SMART" id="SM00028">
    <property type="entry name" value="TPR"/>
    <property type="match status" value="3"/>
</dbReference>
<evidence type="ECO:0000313" key="4">
    <source>
        <dbReference type="EMBL" id="TGG36762.1"/>
    </source>
</evidence>
<organism evidence="4 5">
    <name type="scientific">Duncaniella freteri</name>
    <dbReference type="NCBI Taxonomy" id="2530391"/>
    <lineage>
        <taxon>Bacteria</taxon>
        <taxon>Pseudomonadati</taxon>
        <taxon>Bacteroidota</taxon>
        <taxon>Bacteroidia</taxon>
        <taxon>Bacteroidales</taxon>
        <taxon>Muribaculaceae</taxon>
        <taxon>Duncaniella</taxon>
    </lineage>
</organism>
<dbReference type="EMBL" id="SJSA01000002">
    <property type="protein sequence ID" value="TGG36762.1"/>
    <property type="molecule type" value="Genomic_DNA"/>
</dbReference>
<gene>
    <name evidence="4" type="ORF">EZ315_13085</name>
</gene>
<dbReference type="PROSITE" id="PS50005">
    <property type="entry name" value="TPR"/>
    <property type="match status" value="2"/>
</dbReference>
<dbReference type="SUPFAM" id="SSF48452">
    <property type="entry name" value="TPR-like"/>
    <property type="match status" value="2"/>
</dbReference>
<dbReference type="InterPro" id="IPR051685">
    <property type="entry name" value="Ycf3/AcsC/BcsC/TPR_MFPF"/>
</dbReference>
<dbReference type="Proteomes" id="UP000297635">
    <property type="component" value="Unassembled WGS sequence"/>
</dbReference>
<feature type="repeat" description="TPR" evidence="3">
    <location>
        <begin position="321"/>
        <end position="354"/>
    </location>
</feature>
<keyword evidence="2 3" id="KW-0802">TPR repeat</keyword>
<dbReference type="PANTHER" id="PTHR44943">
    <property type="entry name" value="CELLULOSE SYNTHASE OPERON PROTEIN C"/>
    <property type="match status" value="1"/>
</dbReference>
<dbReference type="PROSITE" id="PS50293">
    <property type="entry name" value="TPR_REGION"/>
    <property type="match status" value="1"/>
</dbReference>
<keyword evidence="1" id="KW-0677">Repeat</keyword>
<evidence type="ECO:0000313" key="5">
    <source>
        <dbReference type="Proteomes" id="UP000297635"/>
    </source>
</evidence>
<dbReference type="InterPro" id="IPR011990">
    <property type="entry name" value="TPR-like_helical_dom_sf"/>
</dbReference>
<evidence type="ECO:0000256" key="3">
    <source>
        <dbReference type="PROSITE-ProRule" id="PRU00339"/>
    </source>
</evidence>
<dbReference type="Pfam" id="PF13429">
    <property type="entry name" value="TPR_15"/>
    <property type="match status" value="1"/>
</dbReference>
<keyword evidence="5" id="KW-1185">Reference proteome</keyword>
<protein>
    <submittedName>
        <fullName evidence="4">Tetratricopeptide repeat protein</fullName>
    </submittedName>
</protein>
<feature type="repeat" description="TPR" evidence="3">
    <location>
        <begin position="287"/>
        <end position="320"/>
    </location>
</feature>
<comment type="caution">
    <text evidence="4">The sequence shown here is derived from an EMBL/GenBank/DDBJ whole genome shotgun (WGS) entry which is preliminary data.</text>
</comment>
<dbReference type="InterPro" id="IPR019734">
    <property type="entry name" value="TPR_rpt"/>
</dbReference>
<accession>A0A4Z0V0W8</accession>
<evidence type="ECO:0000256" key="1">
    <source>
        <dbReference type="ARBA" id="ARBA00022737"/>
    </source>
</evidence>
<evidence type="ECO:0000256" key="2">
    <source>
        <dbReference type="ARBA" id="ARBA00022803"/>
    </source>
</evidence>
<dbReference type="AlphaFoldDB" id="A0A4Z0V0W8"/>
<name>A0A4Z0V0W8_9BACT</name>
<proteinExistence type="predicted"/>
<sequence>MRRPLLPMTNPKNKFPLSKTEFLIYLLNSNNPTIMKKICVLTLGIIAAASMSAQTATVKEAEKAFKGVNSYSSYQNAVKTITPAFSDPETSGNAQTYWIPGKAGFKLYDDMYGQKIIGKDVNLDDMGSALLDGYNYALKALKVDTVIDKKGKPKTKFSKEIAGTIANHHNDFANAGSAFWDSKNYPKAYEAFMAYVAIPNNKSLGESTPKALPDTIAAQMAYYAGLAAWQAEKLPEAAAAFEEMMRIGYDDISAYDYAYSVAYQMNDEAKKLEYSKIAFEKFGTAKPDFLQRIISSYITDKKYDEARELLEKAIQADPKNGTYYYLIGVLYDDKGEKEKSQESFKKAVEIDPENAMANFSYGTSLIQQYERLDEKTGDMSQADYNKYRAETMNPLLKEASVYLEKAYKLDDSMNNALTNLKIVYYNLNDGENLKRVENLLL</sequence>
<dbReference type="Gene3D" id="1.25.40.10">
    <property type="entry name" value="Tetratricopeptide repeat domain"/>
    <property type="match status" value="2"/>
</dbReference>